<organism evidence="3 4">
    <name type="scientific">Paenibacillus alvei</name>
    <name type="common">Bacillus alvei</name>
    <dbReference type="NCBI Taxonomy" id="44250"/>
    <lineage>
        <taxon>Bacteria</taxon>
        <taxon>Bacillati</taxon>
        <taxon>Bacillota</taxon>
        <taxon>Bacilli</taxon>
        <taxon>Bacillales</taxon>
        <taxon>Paenibacillaceae</taxon>
        <taxon>Paenibacillus</taxon>
    </lineage>
</organism>
<dbReference type="RefSeq" id="WP_171416000.1">
    <property type="nucleotide sequence ID" value="NZ_JABFOR010000007.1"/>
</dbReference>
<keyword evidence="1" id="KW-0812">Transmembrane</keyword>
<dbReference type="InterPro" id="IPR036582">
    <property type="entry name" value="Mao_N_sf"/>
</dbReference>
<accession>A0AAP6ZXF0</accession>
<dbReference type="Gene3D" id="3.30.457.10">
    <property type="entry name" value="Copper amine oxidase-like, N-terminal domain"/>
    <property type="match status" value="1"/>
</dbReference>
<dbReference type="AlphaFoldDB" id="A0AAP6ZXF0"/>
<keyword evidence="1" id="KW-1133">Transmembrane helix</keyword>
<dbReference type="Pfam" id="PF07833">
    <property type="entry name" value="Cu_amine_oxidN1"/>
    <property type="match status" value="1"/>
</dbReference>
<name>A0AAP6ZXF0_PAEAL</name>
<evidence type="ECO:0000259" key="2">
    <source>
        <dbReference type="Pfam" id="PF07833"/>
    </source>
</evidence>
<dbReference type="EMBL" id="JABFOR010000007">
    <property type="protein sequence ID" value="NOJ70484.1"/>
    <property type="molecule type" value="Genomic_DNA"/>
</dbReference>
<dbReference type="InterPro" id="IPR012854">
    <property type="entry name" value="Cu_amine_oxidase-like_N"/>
</dbReference>
<gene>
    <name evidence="3" type="ORF">HMI46_07965</name>
</gene>
<protein>
    <submittedName>
        <fullName evidence="3">Copper amine oxidase N-terminal domain-containing protein</fullName>
    </submittedName>
</protein>
<keyword evidence="1" id="KW-0472">Membrane</keyword>
<evidence type="ECO:0000256" key="1">
    <source>
        <dbReference type="SAM" id="Phobius"/>
    </source>
</evidence>
<reference evidence="3 4" key="1">
    <citation type="submission" date="2020-05" db="EMBL/GenBank/DDBJ databases">
        <title>Whole genome sequencing and identification of novel metabolites from Paenibacillus alvei strain JR949.</title>
        <authorList>
            <person name="Rajendhran J."/>
            <person name="Sree Pranav P."/>
            <person name="Mahalakshmi B."/>
            <person name="Karthikeyan R."/>
        </authorList>
    </citation>
    <scope>NUCLEOTIDE SEQUENCE [LARGE SCALE GENOMIC DNA]</scope>
    <source>
        <strain evidence="3 4">JR949</strain>
    </source>
</reference>
<dbReference type="Proteomes" id="UP000552038">
    <property type="component" value="Unassembled WGS sequence"/>
</dbReference>
<dbReference type="SUPFAM" id="SSF55383">
    <property type="entry name" value="Copper amine oxidase, domain N"/>
    <property type="match status" value="1"/>
</dbReference>
<feature type="transmembrane region" description="Helical" evidence="1">
    <location>
        <begin position="6"/>
        <end position="24"/>
    </location>
</feature>
<evidence type="ECO:0000313" key="4">
    <source>
        <dbReference type="Proteomes" id="UP000552038"/>
    </source>
</evidence>
<feature type="domain" description="Copper amine oxidase-like N-terminal" evidence="2">
    <location>
        <begin position="40"/>
        <end position="146"/>
    </location>
</feature>
<comment type="caution">
    <text evidence="3">The sequence shown here is derived from an EMBL/GenBank/DDBJ whole genome shotgun (WGS) entry which is preliminary data.</text>
</comment>
<proteinExistence type="predicted"/>
<sequence>MKILKWLNYVLAAAVLLTAAVFLFRPTIGPDPDTDITIRINYAKAEFIGKPMLQSGRIYVPMYSLGECLSFFTWIDSSNDTIRVLVPGQEAIMKVGETQVHTYGKTVELKGAPILHNGALYVPLQLFSSVLHVPMSWESRTDTVDITYNTPFIFAKEKGAAFWFRKNTGELYMSTGNKPFLLEHINMKTSDTSRLTASRLSNDSYMLQIEDDSVAGYVIYKAIIQHHKVAISSLAQYKRSRNNFRSIDRVGDLWVMIDDSTLKLVASDGTVKASYQAQEIFGEKDTFTVVGAFDNYLLITSRQNILYLFNRKTKELTALYNQLLTDKEKASIDSAIANGLNHLGDGLYFDRKEGDALYFTRRIPGVNPTTYTYRLQ</sequence>
<evidence type="ECO:0000313" key="3">
    <source>
        <dbReference type="EMBL" id="NOJ70484.1"/>
    </source>
</evidence>